<feature type="region of interest" description="Disordered" evidence="1">
    <location>
        <begin position="1"/>
        <end position="106"/>
    </location>
</feature>
<dbReference type="Proteomes" id="UP000018144">
    <property type="component" value="Unassembled WGS sequence"/>
</dbReference>
<sequence length="208" mass="23244">MNETNLVFLTDTEYPGHGHSSRQTSAPETSDESGCDTQPQSICRQGQKQTPIGPSAIDNIKVERKDDFEKEKLRTSNGHVNGNGRIPPQTTESNSMPEAPSMTDKYSYQDSIDDEDCTSSLNTSKPKLRASTARRLGNLSDFSKKIGLHNPKLPQWNLQDCLAAYSVPHSQDHITNGFNLEYISSDYVLDLADFWDPFPDIDECELET</sequence>
<dbReference type="EMBL" id="HF935305">
    <property type="protein sequence ID" value="CCX06680.1"/>
    <property type="molecule type" value="Genomic_DNA"/>
</dbReference>
<evidence type="ECO:0000313" key="2">
    <source>
        <dbReference type="EMBL" id="CCX06680.1"/>
    </source>
</evidence>
<protein>
    <submittedName>
        <fullName evidence="2">Uncharacterized protein</fullName>
    </submittedName>
</protein>
<gene>
    <name evidence="2" type="ORF">PCON_06267</name>
</gene>
<evidence type="ECO:0000313" key="3">
    <source>
        <dbReference type="Proteomes" id="UP000018144"/>
    </source>
</evidence>
<name>U4KYL7_PYROM</name>
<feature type="compositionally biased region" description="Polar residues" evidence="1">
    <location>
        <begin position="35"/>
        <end position="52"/>
    </location>
</feature>
<feature type="compositionally biased region" description="Basic and acidic residues" evidence="1">
    <location>
        <begin position="60"/>
        <end position="74"/>
    </location>
</feature>
<keyword evidence="3" id="KW-1185">Reference proteome</keyword>
<proteinExistence type="predicted"/>
<reference evidence="2 3" key="1">
    <citation type="journal article" date="2013" name="PLoS Genet.">
        <title>The genome and development-dependent transcriptomes of Pyronema confluens: a window into fungal evolution.</title>
        <authorList>
            <person name="Traeger S."/>
            <person name="Altegoer F."/>
            <person name="Freitag M."/>
            <person name="Gabaldon T."/>
            <person name="Kempken F."/>
            <person name="Kumar A."/>
            <person name="Marcet-Houben M."/>
            <person name="Poggeler S."/>
            <person name="Stajich J.E."/>
            <person name="Nowrousian M."/>
        </authorList>
    </citation>
    <scope>NUCLEOTIDE SEQUENCE [LARGE SCALE GENOMIC DNA]</scope>
    <source>
        <strain evidence="3">CBS 100304</strain>
        <tissue evidence="2">Vegetative mycelium</tissue>
    </source>
</reference>
<accession>U4KYL7</accession>
<organism evidence="2 3">
    <name type="scientific">Pyronema omphalodes (strain CBS 100304)</name>
    <name type="common">Pyronema confluens</name>
    <dbReference type="NCBI Taxonomy" id="1076935"/>
    <lineage>
        <taxon>Eukaryota</taxon>
        <taxon>Fungi</taxon>
        <taxon>Dikarya</taxon>
        <taxon>Ascomycota</taxon>
        <taxon>Pezizomycotina</taxon>
        <taxon>Pezizomycetes</taxon>
        <taxon>Pezizales</taxon>
        <taxon>Pyronemataceae</taxon>
        <taxon>Pyronema</taxon>
    </lineage>
</organism>
<dbReference type="AlphaFoldDB" id="U4KYL7"/>
<evidence type="ECO:0000256" key="1">
    <source>
        <dbReference type="SAM" id="MobiDB-lite"/>
    </source>
</evidence>